<protein>
    <recommendedName>
        <fullName evidence="2">DUF6824 domain-containing protein</fullName>
    </recommendedName>
</protein>
<feature type="compositionally biased region" description="Low complexity" evidence="1">
    <location>
        <begin position="26"/>
        <end position="46"/>
    </location>
</feature>
<name>A0A7S4RHH1_9STRA</name>
<feature type="compositionally biased region" description="Basic and acidic residues" evidence="1">
    <location>
        <begin position="226"/>
        <end position="262"/>
    </location>
</feature>
<feature type="compositionally biased region" description="Basic and acidic residues" evidence="1">
    <location>
        <begin position="743"/>
        <end position="758"/>
    </location>
</feature>
<evidence type="ECO:0000256" key="1">
    <source>
        <dbReference type="SAM" id="MobiDB-lite"/>
    </source>
</evidence>
<feature type="domain" description="DUF6824" evidence="2">
    <location>
        <begin position="909"/>
        <end position="992"/>
    </location>
</feature>
<feature type="compositionally biased region" description="Polar residues" evidence="1">
    <location>
        <begin position="1252"/>
        <end position="1262"/>
    </location>
</feature>
<feature type="compositionally biased region" description="Low complexity" evidence="1">
    <location>
        <begin position="115"/>
        <end position="125"/>
    </location>
</feature>
<feature type="compositionally biased region" description="Polar residues" evidence="1">
    <location>
        <begin position="540"/>
        <end position="578"/>
    </location>
</feature>
<dbReference type="Pfam" id="PF20710">
    <property type="entry name" value="DUF6824"/>
    <property type="match status" value="1"/>
</dbReference>
<feature type="compositionally biased region" description="Polar residues" evidence="1">
    <location>
        <begin position="1193"/>
        <end position="1211"/>
    </location>
</feature>
<feature type="compositionally biased region" description="Pro residues" evidence="1">
    <location>
        <begin position="345"/>
        <end position="354"/>
    </location>
</feature>
<dbReference type="EMBL" id="HBNS01022636">
    <property type="protein sequence ID" value="CAE4612970.1"/>
    <property type="molecule type" value="Transcribed_RNA"/>
</dbReference>
<gene>
    <name evidence="3" type="ORF">DBRI00130_LOCUS17893</name>
</gene>
<proteinExistence type="predicted"/>
<feature type="compositionally biased region" description="Polar residues" evidence="1">
    <location>
        <begin position="167"/>
        <end position="180"/>
    </location>
</feature>
<feature type="compositionally biased region" description="Low complexity" evidence="1">
    <location>
        <begin position="323"/>
        <end position="333"/>
    </location>
</feature>
<feature type="compositionally biased region" description="Polar residues" evidence="1">
    <location>
        <begin position="1"/>
        <end position="10"/>
    </location>
</feature>
<feature type="compositionally biased region" description="Basic and acidic residues" evidence="1">
    <location>
        <begin position="1263"/>
        <end position="1273"/>
    </location>
</feature>
<organism evidence="3">
    <name type="scientific">Ditylum brightwellii</name>
    <dbReference type="NCBI Taxonomy" id="49249"/>
    <lineage>
        <taxon>Eukaryota</taxon>
        <taxon>Sar</taxon>
        <taxon>Stramenopiles</taxon>
        <taxon>Ochrophyta</taxon>
        <taxon>Bacillariophyta</taxon>
        <taxon>Mediophyceae</taxon>
        <taxon>Lithodesmiophycidae</taxon>
        <taxon>Lithodesmiales</taxon>
        <taxon>Lithodesmiaceae</taxon>
        <taxon>Ditylum</taxon>
    </lineage>
</organism>
<feature type="compositionally biased region" description="Pro residues" evidence="1">
    <location>
        <begin position="1113"/>
        <end position="1126"/>
    </location>
</feature>
<feature type="compositionally biased region" description="Polar residues" evidence="1">
    <location>
        <begin position="810"/>
        <end position="824"/>
    </location>
</feature>
<dbReference type="InterPro" id="IPR049227">
    <property type="entry name" value="DUF6824"/>
</dbReference>
<evidence type="ECO:0000259" key="2">
    <source>
        <dbReference type="Pfam" id="PF20710"/>
    </source>
</evidence>
<feature type="region of interest" description="Disordered" evidence="1">
    <location>
        <begin position="1028"/>
        <end position="1296"/>
    </location>
</feature>
<feature type="compositionally biased region" description="Pro residues" evidence="1">
    <location>
        <begin position="730"/>
        <end position="742"/>
    </location>
</feature>
<feature type="compositionally biased region" description="Polar residues" evidence="1">
    <location>
        <begin position="60"/>
        <end position="77"/>
    </location>
</feature>
<accession>A0A7S4RHH1</accession>
<sequence>MATGSITNVDEPNGEESVLLKEGGPSSSAATTTIKTGTSSISAIISPDRTKKEEVRDNTGDSNSSKKYVSGGSTARSSPALEGNFLSKTVSKEDPTSSTVDSTAKAHSLPEKESGSSSSRPLSSRTLERNSRDPTSCPSSGAYSRQRHPHPPIPPNLQSVKSDDSDVNLNALNPFPSSSGEHYHHRSRRHNQYHPHMSSSDGGRYTKRGGAEVKTESDGKYILFYHDGREEKERAALEKDNHGESKQPSKERRDRKRERDRSSCNARKISSADQGEGIEVMLHHDYSNSGSSSRGSSRDEGDRKHSSRSSRYNTPPRGGIQGSGSFDSGYGSDRNGIFRWQNPLRPRPVRPPNGPSSSGSGERAPPYRPSQNWHGAGGRPSHYPYPPQYSSEGGSYPPPYPSRSQEGDEKQQGDVNVISPEGAPLSSSAPEGGSDRYSSPPRRGAYADRDNMFDWGISPPGQPTPSSGHPSGDNGDDVGSTSQYYQYPPSSPVTRPGRGDRHRRHVSSSTPGKMPPPTPQRWYEGSNQDPNCPPTPMTPRTPNLMNQNMPPTPFSAGSQHSLMNSNYPPTPHGSNDNVRSGHESGEAATPYSHPSAVSDSFDSRGRPTGKGGPEDAMSMSSSYFSPPHRGPNPKDDPNYHRSGSWEYSPTPGTPATSAPNVLSSSSAPPSHYSSNSANITSPPRPHPRSHHDHPPPFPTPRGSITPQERSGGAENQSWSYDPQHGYRQFSPPPPGPPGPPNTEDPRGQEYYSRDHHGESVPSYYNNEEDENGVSSWNYHSPQGYRGMNRPQDQGTPAGMIPETPPEGGRSTMSDDTPVQSNTRYQYHPMDPSQGRQEGDKITTVPATPEEKRIRDKERHTAILAGAAAVTQPAAAVEVDFELTNPPKTPIVPPSKEPLCDSASQINSDDVLCGRGGGTNSQIGNRRFRQLVQDFQPIYLLARRKEKPLMARSIVLIIRKRGGRFLKKDEATGAYFDVGDEKAEAKTSQALREGLDVRATKSAATSMVKEEKKKKKEAAAAAAAAAAEEQRMAHCGPQEDGYGGYGPPPHHYHPHGPPPHPEDGYGYPPPGGYPPYPPHAHPHAHPHGPPPSGAGYDGELEPADPYYYRKRRNPSPPHGHIPPPNGPLHPHSYPHPLEGGYALPPDHPHYRGGEGTNPGGISRNNSQDDKSWVDFTPPRAGSNPRAKKMPRSRSPPNGGTGNPTSSAPSHSYQQHRHGSAMTPQRHSGGGRDAAPPPHPSMMGDAEIPLGCNPGQSISCSAFSNDERRDRRNDVEPPQAGCSDAMMMMFNPSRWSSV</sequence>
<feature type="compositionally biased region" description="Basic and acidic residues" evidence="1">
    <location>
        <begin position="209"/>
        <end position="219"/>
    </location>
</feature>
<feature type="compositionally biased region" description="Basic residues" evidence="1">
    <location>
        <begin position="183"/>
        <end position="193"/>
    </location>
</feature>
<feature type="compositionally biased region" description="Basic and acidic residues" evidence="1">
    <location>
        <begin position="48"/>
        <end position="59"/>
    </location>
</feature>
<reference evidence="3" key="1">
    <citation type="submission" date="2021-01" db="EMBL/GenBank/DDBJ databases">
        <authorList>
            <person name="Corre E."/>
            <person name="Pelletier E."/>
            <person name="Niang G."/>
            <person name="Scheremetjew M."/>
            <person name="Finn R."/>
            <person name="Kale V."/>
            <person name="Holt S."/>
            <person name="Cochrane G."/>
            <person name="Meng A."/>
            <person name="Brown T."/>
            <person name="Cohen L."/>
        </authorList>
    </citation>
    <scope>NUCLEOTIDE SEQUENCE</scope>
    <source>
        <strain evidence="3">GSO104</strain>
    </source>
</reference>
<evidence type="ECO:0000313" key="3">
    <source>
        <dbReference type="EMBL" id="CAE4612970.1"/>
    </source>
</evidence>
<feature type="compositionally biased region" description="Low complexity" evidence="1">
    <location>
        <begin position="648"/>
        <end position="678"/>
    </location>
</feature>
<feature type="region of interest" description="Disordered" evidence="1">
    <location>
        <begin position="1"/>
        <end position="841"/>
    </location>
</feature>
<feature type="compositionally biased region" description="Pro residues" evidence="1">
    <location>
        <begin position="1066"/>
        <end position="1078"/>
    </location>
</feature>
<feature type="compositionally biased region" description="Polar residues" evidence="1">
    <location>
        <begin position="133"/>
        <end position="143"/>
    </location>
</feature>
<feature type="compositionally biased region" description="Polar residues" evidence="1">
    <location>
        <begin position="702"/>
        <end position="720"/>
    </location>
</feature>